<dbReference type="RefSeq" id="WP_355663272.1">
    <property type="nucleotide sequence ID" value="NZ_JBEXRX010000006.1"/>
</dbReference>
<comment type="caution">
    <text evidence="16">The sequence shown here is derived from an EMBL/GenBank/DDBJ whole genome shotgun (WGS) entry which is preliminary data.</text>
</comment>
<sequence>MTRDRQGVPTAPPRRLAGRVVLGAAAVLAAVAGPPASPAHAAPAPSVAIHESARLVPVSTLARVDQVREEQWQLEELRARTAWRTSTGRGVVVAVIDSGVDGSHPDLAGQVLPGLDLVTPDGADGPDPVGHGTTVAGLIAGRADDDRGVVGLAPDARILPVRVLDDENRYDDAMIVARGVRWAVDNGARVINLSLGGGGDSPALAAALDYAFARDVVVVACTGNLATSNSPKVWYPAREPGVLAVAGLDRNSQNLWSGSITGHQTVLTAPATALYGARSNGGYWRVQGTSFAAPLVAATAALVRSRYPQLSAGDVVNRLIFTARDLGPTGRDDRFGYGLVDPVAALTTDVPSVGRNPLDDNDSPGVVGFGPAPSAGRDTRAAAAGQGGDPFGYNPNQQARWSARPAGQADDSAPERLWTGLALFVALVTGTALMVRRFRQSRR</sequence>
<evidence type="ECO:0000256" key="5">
    <source>
        <dbReference type="ARBA" id="ARBA00022692"/>
    </source>
</evidence>
<keyword evidence="6 10" id="KW-0378">Hydrolase</keyword>
<dbReference type="InterPro" id="IPR023834">
    <property type="entry name" value="T7SS_pept_S8A_mycosin"/>
</dbReference>
<dbReference type="EMBL" id="JBEXRX010000006">
    <property type="protein sequence ID" value="MEU0151179.1"/>
    <property type="molecule type" value="Genomic_DNA"/>
</dbReference>
<evidence type="ECO:0000256" key="4">
    <source>
        <dbReference type="ARBA" id="ARBA00022670"/>
    </source>
</evidence>
<feature type="region of interest" description="Disordered" evidence="12">
    <location>
        <begin position="370"/>
        <end position="412"/>
    </location>
</feature>
<dbReference type="NCBIfam" id="TIGR03921">
    <property type="entry name" value="T7SS_mycosin"/>
    <property type="match status" value="1"/>
</dbReference>
<dbReference type="Proteomes" id="UP001550348">
    <property type="component" value="Unassembled WGS sequence"/>
</dbReference>
<evidence type="ECO:0000256" key="1">
    <source>
        <dbReference type="ARBA" id="ARBA00004162"/>
    </source>
</evidence>
<keyword evidence="5 13" id="KW-0812">Transmembrane</keyword>
<dbReference type="InterPro" id="IPR000209">
    <property type="entry name" value="Peptidase_S8/S53_dom"/>
</dbReference>
<evidence type="ECO:0000256" key="12">
    <source>
        <dbReference type="SAM" id="MobiDB-lite"/>
    </source>
</evidence>
<feature type="active site" description="Charge relay system" evidence="10">
    <location>
        <position position="290"/>
    </location>
</feature>
<feature type="active site" description="Charge relay system" evidence="10">
    <location>
        <position position="131"/>
    </location>
</feature>
<keyword evidence="7 10" id="KW-0720">Serine protease</keyword>
<dbReference type="PRINTS" id="PR00723">
    <property type="entry name" value="SUBTILISIN"/>
</dbReference>
<dbReference type="InterPro" id="IPR050131">
    <property type="entry name" value="Peptidase_S8_subtilisin-like"/>
</dbReference>
<evidence type="ECO:0000256" key="7">
    <source>
        <dbReference type="ARBA" id="ARBA00022825"/>
    </source>
</evidence>
<feature type="active site" description="Charge relay system" evidence="10">
    <location>
        <position position="97"/>
    </location>
</feature>
<dbReference type="Pfam" id="PF00082">
    <property type="entry name" value="Peptidase_S8"/>
    <property type="match status" value="1"/>
</dbReference>
<evidence type="ECO:0000313" key="17">
    <source>
        <dbReference type="Proteomes" id="UP001550348"/>
    </source>
</evidence>
<reference evidence="16 17" key="1">
    <citation type="submission" date="2024-06" db="EMBL/GenBank/DDBJ databases">
        <title>The Natural Products Discovery Center: Release of the First 8490 Sequenced Strains for Exploring Actinobacteria Biosynthetic Diversity.</title>
        <authorList>
            <person name="Kalkreuter E."/>
            <person name="Kautsar S.A."/>
            <person name="Yang D."/>
            <person name="Bader C.D."/>
            <person name="Teijaro C.N."/>
            <person name="Fluegel L."/>
            <person name="Davis C.M."/>
            <person name="Simpson J.R."/>
            <person name="Lauterbach L."/>
            <person name="Steele A.D."/>
            <person name="Gui C."/>
            <person name="Meng S."/>
            <person name="Li G."/>
            <person name="Viehrig K."/>
            <person name="Ye F."/>
            <person name="Su P."/>
            <person name="Kiefer A.F."/>
            <person name="Nichols A."/>
            <person name="Cepeda A.J."/>
            <person name="Yan W."/>
            <person name="Fan B."/>
            <person name="Jiang Y."/>
            <person name="Adhikari A."/>
            <person name="Zheng C.-J."/>
            <person name="Schuster L."/>
            <person name="Cowan T.M."/>
            <person name="Smanski M.J."/>
            <person name="Chevrette M.G."/>
            <person name="De Carvalho L.P.S."/>
            <person name="Shen B."/>
        </authorList>
    </citation>
    <scope>NUCLEOTIDE SEQUENCE [LARGE SCALE GENOMIC DNA]</scope>
    <source>
        <strain evidence="16 17">NPDC006286</strain>
    </source>
</reference>
<dbReference type="GO" id="GO:0006508">
    <property type="term" value="P:proteolysis"/>
    <property type="evidence" value="ECO:0007669"/>
    <property type="project" value="UniProtKB-KW"/>
</dbReference>
<evidence type="ECO:0000256" key="13">
    <source>
        <dbReference type="SAM" id="Phobius"/>
    </source>
</evidence>
<dbReference type="PANTHER" id="PTHR43806">
    <property type="entry name" value="PEPTIDASE S8"/>
    <property type="match status" value="1"/>
</dbReference>
<evidence type="ECO:0000256" key="3">
    <source>
        <dbReference type="ARBA" id="ARBA00022475"/>
    </source>
</evidence>
<feature type="domain" description="Peptidase S8/S53" evidence="15">
    <location>
        <begin position="88"/>
        <end position="338"/>
    </location>
</feature>
<dbReference type="InterPro" id="IPR023828">
    <property type="entry name" value="Peptidase_S8_Ser-AS"/>
</dbReference>
<keyword evidence="3" id="KW-1003">Cell membrane</keyword>
<evidence type="ECO:0000256" key="2">
    <source>
        <dbReference type="ARBA" id="ARBA00011073"/>
    </source>
</evidence>
<dbReference type="PROSITE" id="PS00136">
    <property type="entry name" value="SUBTILASE_ASP"/>
    <property type="match status" value="1"/>
</dbReference>
<dbReference type="Gene3D" id="3.40.50.200">
    <property type="entry name" value="Peptidase S8/S53 domain"/>
    <property type="match status" value="1"/>
</dbReference>
<dbReference type="SUPFAM" id="SSF52743">
    <property type="entry name" value="Subtilisin-like"/>
    <property type="match status" value="1"/>
</dbReference>
<dbReference type="InterPro" id="IPR015500">
    <property type="entry name" value="Peptidase_S8_subtilisin-rel"/>
</dbReference>
<dbReference type="PROSITE" id="PS51892">
    <property type="entry name" value="SUBTILASE"/>
    <property type="match status" value="1"/>
</dbReference>
<keyword evidence="8 13" id="KW-1133">Transmembrane helix</keyword>
<comment type="subcellular location">
    <subcellularLocation>
        <location evidence="1">Cell membrane</location>
        <topology evidence="1">Single-pass membrane protein</topology>
    </subcellularLocation>
</comment>
<evidence type="ECO:0000256" key="8">
    <source>
        <dbReference type="ARBA" id="ARBA00022989"/>
    </source>
</evidence>
<dbReference type="PANTHER" id="PTHR43806:SF11">
    <property type="entry name" value="CEREVISIN-RELATED"/>
    <property type="match status" value="1"/>
</dbReference>
<protein>
    <submittedName>
        <fullName evidence="16">Type VII secretion-associated serine protease mycosin</fullName>
    </submittedName>
</protein>
<keyword evidence="9 13" id="KW-0472">Membrane</keyword>
<dbReference type="GO" id="GO:0008233">
    <property type="term" value="F:peptidase activity"/>
    <property type="evidence" value="ECO:0007669"/>
    <property type="project" value="UniProtKB-KW"/>
</dbReference>
<evidence type="ECO:0000313" key="16">
    <source>
        <dbReference type="EMBL" id="MEU0151179.1"/>
    </source>
</evidence>
<dbReference type="InterPro" id="IPR022398">
    <property type="entry name" value="Peptidase_S8_His-AS"/>
</dbReference>
<evidence type="ECO:0000256" key="10">
    <source>
        <dbReference type="PROSITE-ProRule" id="PRU01240"/>
    </source>
</evidence>
<feature type="chain" id="PRO_5045689536" evidence="14">
    <location>
        <begin position="42"/>
        <end position="443"/>
    </location>
</feature>
<dbReference type="PROSITE" id="PS00138">
    <property type="entry name" value="SUBTILASE_SER"/>
    <property type="match status" value="1"/>
</dbReference>
<keyword evidence="17" id="KW-1185">Reference proteome</keyword>
<evidence type="ECO:0000256" key="14">
    <source>
        <dbReference type="SAM" id="SignalP"/>
    </source>
</evidence>
<evidence type="ECO:0000256" key="6">
    <source>
        <dbReference type="ARBA" id="ARBA00022801"/>
    </source>
</evidence>
<evidence type="ECO:0000256" key="11">
    <source>
        <dbReference type="RuleBase" id="RU003355"/>
    </source>
</evidence>
<dbReference type="InterPro" id="IPR023827">
    <property type="entry name" value="Peptidase_S8_Asp-AS"/>
</dbReference>
<name>A0ABV2VEH0_9ACTN</name>
<accession>A0ABV2VEH0</accession>
<gene>
    <name evidence="16" type="primary">mycP</name>
    <name evidence="16" type="ORF">ABZ071_04475</name>
</gene>
<feature type="signal peptide" evidence="14">
    <location>
        <begin position="1"/>
        <end position="41"/>
    </location>
</feature>
<dbReference type="InterPro" id="IPR036852">
    <property type="entry name" value="Peptidase_S8/S53_dom_sf"/>
</dbReference>
<feature type="transmembrane region" description="Helical" evidence="13">
    <location>
        <begin position="417"/>
        <end position="435"/>
    </location>
</feature>
<comment type="similarity">
    <text evidence="2 10 11">Belongs to the peptidase S8 family.</text>
</comment>
<keyword evidence="14" id="KW-0732">Signal</keyword>
<organism evidence="16 17">
    <name type="scientific">Micromonospora fulviviridis</name>
    <dbReference type="NCBI Taxonomy" id="47860"/>
    <lineage>
        <taxon>Bacteria</taxon>
        <taxon>Bacillati</taxon>
        <taxon>Actinomycetota</taxon>
        <taxon>Actinomycetes</taxon>
        <taxon>Micromonosporales</taxon>
        <taxon>Micromonosporaceae</taxon>
        <taxon>Micromonospora</taxon>
    </lineage>
</organism>
<evidence type="ECO:0000256" key="9">
    <source>
        <dbReference type="ARBA" id="ARBA00023136"/>
    </source>
</evidence>
<keyword evidence="4 10" id="KW-0645">Protease</keyword>
<evidence type="ECO:0000259" key="15">
    <source>
        <dbReference type="Pfam" id="PF00082"/>
    </source>
</evidence>
<proteinExistence type="inferred from homology"/>
<dbReference type="PROSITE" id="PS00137">
    <property type="entry name" value="SUBTILASE_HIS"/>
    <property type="match status" value="1"/>
</dbReference>